<evidence type="ECO:0000256" key="2">
    <source>
        <dbReference type="ARBA" id="ARBA00022980"/>
    </source>
</evidence>
<gene>
    <name evidence="4" type="primary">rpl6</name>
    <name evidence="4" type="ORF">BGL49_032</name>
</gene>
<evidence type="ECO:0000313" key="4">
    <source>
        <dbReference type="EMBL" id="APD75832.1"/>
    </source>
</evidence>
<dbReference type="GO" id="GO:0019843">
    <property type="term" value="F:rRNA binding"/>
    <property type="evidence" value="ECO:0007669"/>
    <property type="project" value="InterPro"/>
</dbReference>
<evidence type="ECO:0000256" key="3">
    <source>
        <dbReference type="ARBA" id="ARBA00023274"/>
    </source>
</evidence>
<dbReference type="AlphaFoldDB" id="A0A1J0RDG2"/>
<dbReference type="Gene3D" id="3.90.930.12">
    <property type="entry name" value="Ribosomal protein L6, alpha-beta domain"/>
    <property type="match status" value="1"/>
</dbReference>
<dbReference type="GeneID" id="30510708"/>
<organism evidence="4">
    <name type="scientific">Asterionella formosa</name>
    <dbReference type="NCBI Taxonomy" id="210441"/>
    <lineage>
        <taxon>Eukaryota</taxon>
        <taxon>Sar</taxon>
        <taxon>Stramenopiles</taxon>
        <taxon>Ochrophyta</taxon>
        <taxon>Bacillariophyta</taxon>
        <taxon>Fragilariophyceae</taxon>
        <taxon>Fragilariophycidae</taxon>
        <taxon>Fragilariales</taxon>
        <taxon>Fragilariaceae</taxon>
        <taxon>Asterionella</taxon>
    </lineage>
</organism>
<dbReference type="InterPro" id="IPR019906">
    <property type="entry name" value="Ribosomal_uL6_bac-type"/>
</dbReference>
<dbReference type="SUPFAM" id="SSF56053">
    <property type="entry name" value="Ribosomal protein L6"/>
    <property type="match status" value="1"/>
</dbReference>
<name>A0A1J0RDG2_9STRA</name>
<dbReference type="PROSITE" id="PS00525">
    <property type="entry name" value="RIBOSOMAL_L6_1"/>
    <property type="match status" value="1"/>
</dbReference>
<dbReference type="PIRSF" id="PIRSF002162">
    <property type="entry name" value="Ribosomal_L6"/>
    <property type="match status" value="1"/>
</dbReference>
<dbReference type="PANTHER" id="PTHR11655:SF14">
    <property type="entry name" value="LARGE RIBOSOMAL SUBUNIT PROTEIN UL6M"/>
    <property type="match status" value="1"/>
</dbReference>
<dbReference type="GO" id="GO:1990904">
    <property type="term" value="C:ribonucleoprotein complex"/>
    <property type="evidence" value="ECO:0007669"/>
    <property type="project" value="UniProtKB-KW"/>
</dbReference>
<reference evidence="4" key="1">
    <citation type="submission" date="2016-10" db="EMBL/GenBank/DDBJ databases">
        <title>Complete mitochondrial genome of the freshwater diatom Asterionella formosa.</title>
        <authorList>
            <person name="Villain A."/>
            <person name="Kojadinovic M."/>
            <person name="Puppo C."/>
            <person name="Prioretti L."/>
            <person name="Hubert P."/>
            <person name="Zhang Y."/>
            <person name="Gregori G."/>
            <person name="Roulet A."/>
            <person name="Roques C."/>
            <person name="Claverie J.-M."/>
            <person name="Gontero B."/>
            <person name="Blanc G."/>
        </authorList>
    </citation>
    <scope>NUCLEOTIDE SEQUENCE</scope>
    <source>
        <strain evidence="4">BGM1</strain>
    </source>
</reference>
<dbReference type="GO" id="GO:0003735">
    <property type="term" value="F:structural constituent of ribosome"/>
    <property type="evidence" value="ECO:0007669"/>
    <property type="project" value="InterPro"/>
</dbReference>
<dbReference type="PRINTS" id="PR00059">
    <property type="entry name" value="RIBOSOMALL6"/>
</dbReference>
<accession>A0A1J0RDG2</accession>
<keyword evidence="4" id="KW-0496">Mitochondrion</keyword>
<sequence length="194" mass="22749">MNFCYNLSKKYAVKIPKNILVIYSENLKVIVLLGPFGTKTFKLKTKVFLNSHKNKIYVTKLSFLKMSKNRIKELKNFQGTLVSLLKQSVLEISILLYQKLKFVGVGYRAFLLDLPLFQVLRLRIGYSHQVYFKLTKTINLFCFKATTLFIFGHFYHMINSISAKFRSYKIPEYYKGKGILYENETIILKKGKKI</sequence>
<dbReference type="InterPro" id="IPR036789">
    <property type="entry name" value="Ribosomal_uL6-like_a/b-dom_sf"/>
</dbReference>
<proteinExistence type="inferred from homology"/>
<comment type="similarity">
    <text evidence="1">Belongs to the universal ribosomal protein uL6 family.</text>
</comment>
<dbReference type="GO" id="GO:0005840">
    <property type="term" value="C:ribosome"/>
    <property type="evidence" value="ECO:0007669"/>
    <property type="project" value="UniProtKB-KW"/>
</dbReference>
<evidence type="ECO:0000256" key="1">
    <source>
        <dbReference type="ARBA" id="ARBA00009356"/>
    </source>
</evidence>
<geneLocation type="mitochondrion" evidence="4"/>
<keyword evidence="3" id="KW-0687">Ribonucleoprotein</keyword>
<dbReference type="EMBL" id="KY021079">
    <property type="protein sequence ID" value="APD75832.1"/>
    <property type="molecule type" value="Genomic_DNA"/>
</dbReference>
<dbReference type="RefSeq" id="YP_009326071.1">
    <property type="nucleotide sequence ID" value="NC_032029.1"/>
</dbReference>
<keyword evidence="2 4" id="KW-0689">Ribosomal protein</keyword>
<dbReference type="GO" id="GO:0002181">
    <property type="term" value="P:cytoplasmic translation"/>
    <property type="evidence" value="ECO:0007669"/>
    <property type="project" value="TreeGrafter"/>
</dbReference>
<protein>
    <submittedName>
        <fullName evidence="4">Ribosomal protein L6</fullName>
    </submittedName>
</protein>
<dbReference type="InterPro" id="IPR000702">
    <property type="entry name" value="Ribosomal_uL6-like"/>
</dbReference>
<dbReference type="PANTHER" id="PTHR11655">
    <property type="entry name" value="60S/50S RIBOSOMAL PROTEIN L6/L9"/>
    <property type="match status" value="1"/>
</dbReference>
<dbReference type="InterPro" id="IPR002358">
    <property type="entry name" value="Ribosomal_uL6_CS"/>
</dbReference>